<organism evidence="1 3">
    <name type="scientific">Xanthomonas prunicola</name>
    <dbReference type="NCBI Taxonomy" id="2053930"/>
    <lineage>
        <taxon>Bacteria</taxon>
        <taxon>Pseudomonadati</taxon>
        <taxon>Pseudomonadota</taxon>
        <taxon>Gammaproteobacteria</taxon>
        <taxon>Lysobacterales</taxon>
        <taxon>Lysobacteraceae</taxon>
        <taxon>Xanthomonas</taxon>
    </lineage>
</organism>
<evidence type="ECO:0000313" key="4">
    <source>
        <dbReference type="Proteomes" id="UP000233748"/>
    </source>
</evidence>
<proteinExistence type="predicted"/>
<dbReference type="Proteomes" id="UP000233720">
    <property type="component" value="Unassembled WGS sequence"/>
</dbReference>
<gene>
    <name evidence="1" type="ORF">XpruCFBP8353_09040</name>
    <name evidence="2" type="ORF">XpruCFBP8354_09040</name>
</gene>
<reference evidence="3 4" key="1">
    <citation type="submission" date="2017-11" db="EMBL/GenBank/DDBJ databases">
        <title>Xanthomonas prunicola sp. nov., a novel pathogen that affects nectarine (Prunus persica var. nectarine) trees.</title>
        <authorList>
            <person name="Lopez M."/>
            <person name="Lopez-Soriano P."/>
            <person name="Garita-Cambronero J."/>
            <person name="Beltran C."/>
            <person name="Taghouti G."/>
            <person name="Portier P."/>
            <person name="Cubero J."/>
            <person name="Fischer-Le Saux M."/>
            <person name="Marco-Noales E."/>
        </authorList>
    </citation>
    <scope>NUCLEOTIDE SEQUENCE [LARGE SCALE GENOMIC DNA]</scope>
    <source>
        <strain evidence="1 3">CFBP8353</strain>
        <strain evidence="2 4">CFBP8354</strain>
    </source>
</reference>
<dbReference type="AlphaFoldDB" id="A0A2N3RM35"/>
<sequence length="60" mass="6697">MVVADKAVFKLATTGCKVAKRDRRPCSWPDAQFARLRAAGLRGNRVLRSSPHTCRLLTKD</sequence>
<comment type="caution">
    <text evidence="1">The sequence shown here is derived from an EMBL/GenBank/DDBJ whole genome shotgun (WGS) entry which is preliminary data.</text>
</comment>
<dbReference type="EMBL" id="PHKV01000002">
    <property type="protein sequence ID" value="PKV13553.1"/>
    <property type="molecule type" value="Genomic_DNA"/>
</dbReference>
<dbReference type="EMBL" id="PHKW01000002">
    <property type="protein sequence ID" value="PKV17829.1"/>
    <property type="molecule type" value="Genomic_DNA"/>
</dbReference>
<evidence type="ECO:0000313" key="3">
    <source>
        <dbReference type="Proteomes" id="UP000233720"/>
    </source>
</evidence>
<keyword evidence="4" id="KW-1185">Reference proteome</keyword>
<evidence type="ECO:0000313" key="1">
    <source>
        <dbReference type="EMBL" id="PKV13553.1"/>
    </source>
</evidence>
<dbReference type="Proteomes" id="UP000233748">
    <property type="component" value="Unassembled WGS sequence"/>
</dbReference>
<evidence type="ECO:0000313" key="2">
    <source>
        <dbReference type="EMBL" id="PKV17829.1"/>
    </source>
</evidence>
<protein>
    <submittedName>
        <fullName evidence="1">Uncharacterized protein</fullName>
    </submittedName>
</protein>
<accession>A0A2N3RM35</accession>
<name>A0A2N3RM35_9XANT</name>